<accession>A0A9W7SPX3</accession>
<dbReference type="Proteomes" id="UP001138500">
    <property type="component" value="Unassembled WGS sequence"/>
</dbReference>
<evidence type="ECO:0000313" key="3">
    <source>
        <dbReference type="Proteomes" id="UP001138500"/>
    </source>
</evidence>
<keyword evidence="3" id="KW-1185">Reference proteome</keyword>
<feature type="region of interest" description="Disordered" evidence="1">
    <location>
        <begin position="25"/>
        <end position="65"/>
    </location>
</feature>
<proteinExistence type="predicted"/>
<feature type="compositionally biased region" description="Basic and acidic residues" evidence="1">
    <location>
        <begin position="50"/>
        <end position="63"/>
    </location>
</feature>
<reference evidence="2 3" key="2">
    <citation type="journal article" date="2021" name="Curr. Genet.">
        <title>Genetic response to nitrogen starvation in the aggressive Eucalyptus foliar pathogen Teratosphaeria destructans.</title>
        <authorList>
            <person name="Havenga M."/>
            <person name="Wingfield B.D."/>
            <person name="Wingfield M.J."/>
            <person name="Dreyer L.L."/>
            <person name="Roets F."/>
            <person name="Aylward J."/>
        </authorList>
    </citation>
    <scope>NUCLEOTIDE SEQUENCE [LARGE SCALE GENOMIC DNA]</scope>
    <source>
        <strain evidence="2">CMW44962</strain>
    </source>
</reference>
<comment type="caution">
    <text evidence="2">The sequence shown here is derived from an EMBL/GenBank/DDBJ whole genome shotgun (WGS) entry which is preliminary data.</text>
</comment>
<organism evidence="2 3">
    <name type="scientific">Teratosphaeria destructans</name>
    <dbReference type="NCBI Taxonomy" id="418781"/>
    <lineage>
        <taxon>Eukaryota</taxon>
        <taxon>Fungi</taxon>
        <taxon>Dikarya</taxon>
        <taxon>Ascomycota</taxon>
        <taxon>Pezizomycotina</taxon>
        <taxon>Dothideomycetes</taxon>
        <taxon>Dothideomycetidae</taxon>
        <taxon>Mycosphaerellales</taxon>
        <taxon>Teratosphaeriaceae</taxon>
        <taxon>Teratosphaeria</taxon>
    </lineage>
</organism>
<protein>
    <submittedName>
        <fullName evidence="2">Uncharacterized protein</fullName>
    </submittedName>
</protein>
<gene>
    <name evidence="2" type="ORF">Tdes44962_MAKER00528</name>
</gene>
<evidence type="ECO:0000313" key="2">
    <source>
        <dbReference type="EMBL" id="KAH9826564.1"/>
    </source>
</evidence>
<sequence length="106" mass="11891">MPFTPAPTMDYEQLYKDRARALAVTPQARPGDHDQLPAYSEAIKGRRPVHTQEEKPQKTETKKSSTWSAIKSILTLGDVQKHNPMYVLEKSLTGQPSAARASRDSR</sequence>
<name>A0A9W7SPX3_9PEZI</name>
<dbReference type="AlphaFoldDB" id="A0A9W7SPX3"/>
<dbReference type="EMBL" id="RIBY02001978">
    <property type="protein sequence ID" value="KAH9826564.1"/>
    <property type="molecule type" value="Genomic_DNA"/>
</dbReference>
<reference evidence="2 3" key="1">
    <citation type="journal article" date="2018" name="IMA Fungus">
        <title>IMA Genome-F 10: Nine draft genome sequences of Claviceps purpurea s.lat., including C. arundinis, C. humidiphila, and C. cf. spartinae, pseudomolecules for the pitch canker pathogen Fusarium circinatum, draft genome of Davidsoniella eucalypti, Grosmannia galeiformis, Quambalaria eucalypti, and Teratosphaeria destructans.</title>
        <authorList>
            <person name="Wingfield B.D."/>
            <person name="Liu M."/>
            <person name="Nguyen H.D."/>
            <person name="Lane F.A."/>
            <person name="Morgan S.W."/>
            <person name="De Vos L."/>
            <person name="Wilken P.M."/>
            <person name="Duong T.A."/>
            <person name="Aylward J."/>
            <person name="Coetzee M.P."/>
            <person name="Dadej K."/>
            <person name="De Beer Z.W."/>
            <person name="Findlay W."/>
            <person name="Havenga M."/>
            <person name="Kolarik M."/>
            <person name="Menzies J.G."/>
            <person name="Naidoo K."/>
            <person name="Pochopski O."/>
            <person name="Shoukouhi P."/>
            <person name="Santana Q.C."/>
            <person name="Seifert K.A."/>
            <person name="Soal N."/>
            <person name="Steenkamp E.T."/>
            <person name="Tatham C.T."/>
            <person name="van der Nest M.A."/>
            <person name="Wingfield M.J."/>
        </authorList>
    </citation>
    <scope>NUCLEOTIDE SEQUENCE [LARGE SCALE GENOMIC DNA]</scope>
    <source>
        <strain evidence="2">CMW44962</strain>
    </source>
</reference>
<evidence type="ECO:0000256" key="1">
    <source>
        <dbReference type="SAM" id="MobiDB-lite"/>
    </source>
</evidence>